<keyword evidence="3" id="KW-1185">Reference proteome</keyword>
<evidence type="ECO:0000313" key="3">
    <source>
        <dbReference type="Proteomes" id="UP001152795"/>
    </source>
</evidence>
<evidence type="ECO:0000256" key="1">
    <source>
        <dbReference type="SAM" id="MobiDB-lite"/>
    </source>
</evidence>
<proteinExistence type="predicted"/>
<feature type="non-terminal residue" evidence="2">
    <location>
        <position position="92"/>
    </location>
</feature>
<dbReference type="EMBL" id="CACRXK020016391">
    <property type="protein sequence ID" value="CAB4029764.1"/>
    <property type="molecule type" value="Genomic_DNA"/>
</dbReference>
<accession>A0A6S7JHX8</accession>
<sequence>MSLIIKDSKTRYSKKCDPDQRKLTKFEQCPNLNDSSPSESVDEQHYNRYTESNNSDNNTSDTPLTTTARNVRQPKMTHIQHTPMKKNKQPQE</sequence>
<protein>
    <submittedName>
        <fullName evidence="2">Uncharacterized protein</fullName>
    </submittedName>
</protein>
<evidence type="ECO:0000313" key="2">
    <source>
        <dbReference type="EMBL" id="CAB4029764.1"/>
    </source>
</evidence>
<gene>
    <name evidence="2" type="ORF">PACLA_8A033954</name>
</gene>
<feature type="compositionally biased region" description="Basic residues" evidence="1">
    <location>
        <begin position="83"/>
        <end position="92"/>
    </location>
</feature>
<feature type="region of interest" description="Disordered" evidence="1">
    <location>
        <begin position="26"/>
        <end position="92"/>
    </location>
</feature>
<dbReference type="Proteomes" id="UP001152795">
    <property type="component" value="Unassembled WGS sequence"/>
</dbReference>
<feature type="compositionally biased region" description="Low complexity" evidence="1">
    <location>
        <begin position="50"/>
        <end position="67"/>
    </location>
</feature>
<feature type="compositionally biased region" description="Polar residues" evidence="1">
    <location>
        <begin position="30"/>
        <end position="39"/>
    </location>
</feature>
<reference evidence="2" key="1">
    <citation type="submission" date="2020-04" db="EMBL/GenBank/DDBJ databases">
        <authorList>
            <person name="Alioto T."/>
            <person name="Alioto T."/>
            <person name="Gomez Garrido J."/>
        </authorList>
    </citation>
    <scope>NUCLEOTIDE SEQUENCE</scope>
    <source>
        <strain evidence="2">A484AB</strain>
    </source>
</reference>
<name>A0A6S7JHX8_PARCT</name>
<dbReference type="AlphaFoldDB" id="A0A6S7JHX8"/>
<comment type="caution">
    <text evidence="2">The sequence shown here is derived from an EMBL/GenBank/DDBJ whole genome shotgun (WGS) entry which is preliminary data.</text>
</comment>
<organism evidence="2 3">
    <name type="scientific">Paramuricea clavata</name>
    <name type="common">Red gorgonian</name>
    <name type="synonym">Violescent sea-whip</name>
    <dbReference type="NCBI Taxonomy" id="317549"/>
    <lineage>
        <taxon>Eukaryota</taxon>
        <taxon>Metazoa</taxon>
        <taxon>Cnidaria</taxon>
        <taxon>Anthozoa</taxon>
        <taxon>Octocorallia</taxon>
        <taxon>Malacalcyonacea</taxon>
        <taxon>Plexauridae</taxon>
        <taxon>Paramuricea</taxon>
    </lineage>
</organism>